<gene>
    <name evidence="6" type="ORF">METZ01_LOCUS12435</name>
</gene>
<keyword evidence="2" id="KW-0547">Nucleotide-binding</keyword>
<sequence length="646" mass="72942">MISIADLAMQYGKKTLFEKSTVTFDPGKSYGLVGANGSGKSTLLRLITGEEKPYSGTISVPRDLKVGVLQQDHFKFENNRVIDVVLLGRPVLCEALFEKEKLLESENFDTKTGHRLGQLEEIIAEEEGYVAEPFAAELLSGLGIGERYHTGPMNELSGGFKLRVLLAQLLFQQPDVLLLDEPTNHLDIVSILWLEKYLCSQFEGTLIFISHDRNFLNAVAGYIVDIDYEELRLYTGNYEQFLEAKVLAETQKLKEIKSYERKTAELQSFVDRFRAKATKARQAQSRVKQLDKMDVPEVKRSSRISPDLSFVQSRPSGRTVLTVNNVSKKFADTEVLKNISFEIQRGEKVAIIGPNGIGKSTLLKIILDQLTADEGTFEWGYEAHISYFAQDHHEQLRGKISAYDWLYATAPHEPIGAIRGLLGRVLFSGDEALKQVSTLSGGESARLLFARIMLEKRNILILDEPTNHMDLEGVAALGDALKAFEGTVLVVSHYRHFVSKVATHILELTPDGVRDFAGSYQEYLEKFGDDYLNREQPLSTTIEQTATPESVPQELSYDKRKKMQREISKLKKQATRFESLVEETELKISAIEAKFSIEDFFQQTSADEVQKLQIEKSELNDQLSKNLRQWETSSQNLESLEERFGA</sequence>
<dbReference type="InterPro" id="IPR027417">
    <property type="entry name" value="P-loop_NTPase"/>
</dbReference>
<proteinExistence type="predicted"/>
<dbReference type="GO" id="GO:0016887">
    <property type="term" value="F:ATP hydrolysis activity"/>
    <property type="evidence" value="ECO:0007669"/>
    <property type="project" value="InterPro"/>
</dbReference>
<protein>
    <recommendedName>
        <fullName evidence="5">ABC transporter domain-containing protein</fullName>
    </recommendedName>
</protein>
<feature type="domain" description="ABC transporter" evidence="5">
    <location>
        <begin position="321"/>
        <end position="536"/>
    </location>
</feature>
<evidence type="ECO:0000256" key="3">
    <source>
        <dbReference type="ARBA" id="ARBA00022840"/>
    </source>
</evidence>
<dbReference type="InterPro" id="IPR003439">
    <property type="entry name" value="ABC_transporter-like_ATP-bd"/>
</dbReference>
<reference evidence="6" key="1">
    <citation type="submission" date="2018-05" db="EMBL/GenBank/DDBJ databases">
        <authorList>
            <person name="Lanie J.A."/>
            <person name="Ng W.-L."/>
            <person name="Kazmierczak K.M."/>
            <person name="Andrzejewski T.M."/>
            <person name="Davidsen T.M."/>
            <person name="Wayne K.J."/>
            <person name="Tettelin H."/>
            <person name="Glass J.I."/>
            <person name="Rusch D."/>
            <person name="Podicherti R."/>
            <person name="Tsui H.-C.T."/>
            <person name="Winkler M.E."/>
        </authorList>
    </citation>
    <scope>NUCLEOTIDE SEQUENCE</scope>
</reference>
<dbReference type="Pfam" id="PF12848">
    <property type="entry name" value="ABC_tran_Xtn"/>
    <property type="match status" value="1"/>
</dbReference>
<dbReference type="InterPro" id="IPR003593">
    <property type="entry name" value="AAA+_ATPase"/>
</dbReference>
<evidence type="ECO:0000313" key="6">
    <source>
        <dbReference type="EMBL" id="SUZ59581.1"/>
    </source>
</evidence>
<dbReference type="PANTHER" id="PTHR19211">
    <property type="entry name" value="ATP-BINDING TRANSPORT PROTEIN-RELATED"/>
    <property type="match status" value="1"/>
</dbReference>
<name>A0A381NY73_9ZZZZ</name>
<dbReference type="FunFam" id="3.40.50.300:FF:000011">
    <property type="entry name" value="Putative ABC transporter ATP-binding component"/>
    <property type="match status" value="1"/>
</dbReference>
<dbReference type="InterPro" id="IPR050611">
    <property type="entry name" value="ABCF"/>
</dbReference>
<keyword evidence="3" id="KW-0067">ATP-binding</keyword>
<dbReference type="PROSITE" id="PS50893">
    <property type="entry name" value="ABC_TRANSPORTER_2"/>
    <property type="match status" value="2"/>
</dbReference>
<organism evidence="6">
    <name type="scientific">marine metagenome</name>
    <dbReference type="NCBI Taxonomy" id="408172"/>
    <lineage>
        <taxon>unclassified sequences</taxon>
        <taxon>metagenomes</taxon>
        <taxon>ecological metagenomes</taxon>
    </lineage>
</organism>
<dbReference type="InterPro" id="IPR032781">
    <property type="entry name" value="ABC_tran_Xtn"/>
</dbReference>
<dbReference type="CDD" id="cd03221">
    <property type="entry name" value="ABCF_EF-3"/>
    <property type="match status" value="2"/>
</dbReference>
<evidence type="ECO:0000256" key="1">
    <source>
        <dbReference type="ARBA" id="ARBA00022737"/>
    </source>
</evidence>
<dbReference type="EMBL" id="UINC01000687">
    <property type="protein sequence ID" value="SUZ59581.1"/>
    <property type="molecule type" value="Genomic_DNA"/>
</dbReference>
<dbReference type="PROSITE" id="PS00211">
    <property type="entry name" value="ABC_TRANSPORTER_1"/>
    <property type="match status" value="1"/>
</dbReference>
<evidence type="ECO:0000259" key="5">
    <source>
        <dbReference type="PROSITE" id="PS50893"/>
    </source>
</evidence>
<keyword evidence="4" id="KW-0175">Coiled coil</keyword>
<dbReference type="SUPFAM" id="SSF52540">
    <property type="entry name" value="P-loop containing nucleoside triphosphate hydrolases"/>
    <property type="match status" value="2"/>
</dbReference>
<dbReference type="FunFam" id="3.40.50.300:FF:000070">
    <property type="entry name" value="Putative ABC transporter ATP-binding component"/>
    <property type="match status" value="1"/>
</dbReference>
<dbReference type="SMART" id="SM00382">
    <property type="entry name" value="AAA"/>
    <property type="match status" value="2"/>
</dbReference>
<dbReference type="Pfam" id="PF00005">
    <property type="entry name" value="ABC_tran"/>
    <property type="match status" value="2"/>
</dbReference>
<dbReference type="AlphaFoldDB" id="A0A381NY73"/>
<keyword evidence="1" id="KW-0677">Repeat</keyword>
<dbReference type="Gene3D" id="3.40.50.300">
    <property type="entry name" value="P-loop containing nucleotide triphosphate hydrolases"/>
    <property type="match status" value="2"/>
</dbReference>
<feature type="domain" description="ABC transporter" evidence="5">
    <location>
        <begin position="2"/>
        <end position="253"/>
    </location>
</feature>
<evidence type="ECO:0000256" key="4">
    <source>
        <dbReference type="SAM" id="Coils"/>
    </source>
</evidence>
<feature type="coiled-coil region" evidence="4">
    <location>
        <begin position="560"/>
        <end position="640"/>
    </location>
</feature>
<accession>A0A381NY73</accession>
<dbReference type="InterPro" id="IPR017871">
    <property type="entry name" value="ABC_transporter-like_CS"/>
</dbReference>
<evidence type="ECO:0000256" key="2">
    <source>
        <dbReference type="ARBA" id="ARBA00022741"/>
    </source>
</evidence>
<dbReference type="GO" id="GO:0005524">
    <property type="term" value="F:ATP binding"/>
    <property type="evidence" value="ECO:0007669"/>
    <property type="project" value="UniProtKB-KW"/>
</dbReference>
<dbReference type="PANTHER" id="PTHR19211:SF96">
    <property type="entry name" value="ATP-BINDING PROTEIN YBIT-RELATED"/>
    <property type="match status" value="1"/>
</dbReference>